<dbReference type="STRING" id="58919.A0A316Z7H6"/>
<evidence type="ECO:0000313" key="2">
    <source>
        <dbReference type="EMBL" id="PWN96123.1"/>
    </source>
</evidence>
<feature type="region of interest" description="Disordered" evidence="1">
    <location>
        <begin position="152"/>
        <end position="171"/>
    </location>
</feature>
<feature type="compositionally biased region" description="Basic and acidic residues" evidence="1">
    <location>
        <begin position="95"/>
        <end position="107"/>
    </location>
</feature>
<evidence type="ECO:0000256" key="1">
    <source>
        <dbReference type="SAM" id="MobiDB-lite"/>
    </source>
</evidence>
<gene>
    <name evidence="2" type="ORF">FA09DRAFT_331700</name>
</gene>
<dbReference type="AlphaFoldDB" id="A0A316Z7H6"/>
<protein>
    <submittedName>
        <fullName evidence="2">Uncharacterized protein</fullName>
    </submittedName>
</protein>
<dbReference type="GeneID" id="37270686"/>
<sequence>MRPRLSPAALIPRRSPGNSSSSSSVPVASSSALPSSSASAHAFSRDATSPLSFLYPPACHVFLRRASSSSAAARAAAAYAHAAYARDEADVHAHDEHVSSALQRREPGTGNFFTRLAPPHPSVAEASAQRRAAGRQHDGQVTAGAPDWEQASELAEGKGKAAAQQPGEMPQGQEAEDAVCLAVRALVAQAKPVKAARLLLQDVARHSRTDAGHAEAQSVAMRQLHSDVLSALSAEIALSDAPAATARSLAAQLFEAGRASAYSEAHYMRSLLARSELLGAIKVLRTMLERGHAGRVLLRDLRAAKRNAPGHDAAVMELGRLCVEGLLPLEQEKAHIARNASTSIGWILRSVARLCSSPDQRTSSAARQLLSDYVARIPREPVAAAPGTERASRAASLPDAYTLNTLVHHLLQKGQPHQVAVDLLQVYMAHRGSLDDVTISVLLRRATVLGNPRLANAALMLGARATRRRQLIAKGRADLAERDGAQLELKQTTSLGSQLRDAVSRGDSWRLVALLAHATATGRFRRADPPPARLSRPRPGTPARDSPPSTLPTQGRLRSAPPPRKQARQIVRILYPSLHKFSQGVRARRTQLAHLQSASPNAAELLPTQPDPACVLHPHVLSAALNLCAKAGRTGLAERVWRLLCQTVGAAASRGGAGELLGESAAQGLAPSLACYVPVQAATSMLQVYAREARKGMPLHLRFPARRGGLQRDVRGPARRQRLARTARRRSKSWARGWTPRSRGFALPRWLAARVSAASMYRHLRAHWQLEQHANAVPAATSARQVLPPRPDARIFDVLLDIFGRRPGMARRSSRHRGRHSSLQVSGSPTLSADSDAPPAPSSWQDVLDDDPKQVALHGAFLPRTLDPFLLLVLADMALLGIPVPPAYRKLVAGGDQLWKASESHSGGAWRVDARLRKRGTDKR</sequence>
<dbReference type="EMBL" id="KZ819301">
    <property type="protein sequence ID" value="PWN96123.1"/>
    <property type="molecule type" value="Genomic_DNA"/>
</dbReference>
<name>A0A316Z7H6_9BASI</name>
<feature type="region of interest" description="Disordered" evidence="1">
    <location>
        <begin position="522"/>
        <end position="566"/>
    </location>
</feature>
<feature type="region of interest" description="Disordered" evidence="1">
    <location>
        <begin position="1"/>
        <end position="41"/>
    </location>
</feature>
<feature type="region of interest" description="Disordered" evidence="1">
    <location>
        <begin position="810"/>
        <end position="848"/>
    </location>
</feature>
<feature type="region of interest" description="Disordered" evidence="1">
    <location>
        <begin position="95"/>
        <end position="142"/>
    </location>
</feature>
<evidence type="ECO:0000313" key="3">
    <source>
        <dbReference type="Proteomes" id="UP000245946"/>
    </source>
</evidence>
<dbReference type="Proteomes" id="UP000245946">
    <property type="component" value="Unassembled WGS sequence"/>
</dbReference>
<feature type="compositionally biased region" description="Basic residues" evidence="1">
    <location>
        <begin position="810"/>
        <end position="820"/>
    </location>
</feature>
<organism evidence="2 3">
    <name type="scientific">Tilletiopsis washingtonensis</name>
    <dbReference type="NCBI Taxonomy" id="58919"/>
    <lineage>
        <taxon>Eukaryota</taxon>
        <taxon>Fungi</taxon>
        <taxon>Dikarya</taxon>
        <taxon>Basidiomycota</taxon>
        <taxon>Ustilaginomycotina</taxon>
        <taxon>Exobasidiomycetes</taxon>
        <taxon>Entylomatales</taxon>
        <taxon>Entylomatales incertae sedis</taxon>
        <taxon>Tilletiopsis</taxon>
    </lineage>
</organism>
<feature type="compositionally biased region" description="Low complexity" evidence="1">
    <location>
        <begin position="19"/>
        <end position="40"/>
    </location>
</feature>
<proteinExistence type="predicted"/>
<dbReference type="OrthoDB" id="2554293at2759"/>
<dbReference type="RefSeq" id="XP_025596402.1">
    <property type="nucleotide sequence ID" value="XM_025743142.1"/>
</dbReference>
<accession>A0A316Z7H6</accession>
<reference evidence="2 3" key="1">
    <citation type="journal article" date="2018" name="Mol. Biol. Evol.">
        <title>Broad Genomic Sampling Reveals a Smut Pathogenic Ancestry of the Fungal Clade Ustilaginomycotina.</title>
        <authorList>
            <person name="Kijpornyongpan T."/>
            <person name="Mondo S.J."/>
            <person name="Barry K."/>
            <person name="Sandor L."/>
            <person name="Lee J."/>
            <person name="Lipzen A."/>
            <person name="Pangilinan J."/>
            <person name="LaButti K."/>
            <person name="Hainaut M."/>
            <person name="Henrissat B."/>
            <person name="Grigoriev I.V."/>
            <person name="Spatafora J.W."/>
            <person name="Aime M.C."/>
        </authorList>
    </citation>
    <scope>NUCLEOTIDE SEQUENCE [LARGE SCALE GENOMIC DNA]</scope>
    <source>
        <strain evidence="2 3">MCA 4186</strain>
    </source>
</reference>
<keyword evidence="3" id="KW-1185">Reference proteome</keyword>